<feature type="region of interest" description="Disordered" evidence="1">
    <location>
        <begin position="57"/>
        <end position="219"/>
    </location>
</feature>
<feature type="compositionally biased region" description="Low complexity" evidence="1">
    <location>
        <begin position="71"/>
        <end position="88"/>
    </location>
</feature>
<protein>
    <submittedName>
        <fullName evidence="2">Uncharacterized protein</fullName>
    </submittedName>
</protein>
<name>A0AA35PRX1_9SAUR</name>
<feature type="region of interest" description="Disordered" evidence="1">
    <location>
        <begin position="1"/>
        <end position="22"/>
    </location>
</feature>
<feature type="compositionally biased region" description="Basic and acidic residues" evidence="1">
    <location>
        <begin position="119"/>
        <end position="151"/>
    </location>
</feature>
<keyword evidence="3" id="KW-1185">Reference proteome</keyword>
<sequence>MTHEEAHRATPCAARRWGKPFPSVATVFSRAGRRRPRSTSGSSCRPVVISSAAVAAVTSASSGGGAGGAEGEAQTSSEQAPAASPSSRPRARNAERGGGWLQRPGGGPEAADRGLAGARRLDPRSCCRERREEASQTEEGEKEKRRARDASCRAPKRALERPPSGLGEGRAAARDSAEGNGCSARRHWNAAVGRRNVGEPSHSSSEWACHKGFLRPAGG</sequence>
<evidence type="ECO:0000313" key="3">
    <source>
        <dbReference type="Proteomes" id="UP001178461"/>
    </source>
</evidence>
<organism evidence="2 3">
    <name type="scientific">Podarcis lilfordi</name>
    <name type="common">Lilford's wall lizard</name>
    <dbReference type="NCBI Taxonomy" id="74358"/>
    <lineage>
        <taxon>Eukaryota</taxon>
        <taxon>Metazoa</taxon>
        <taxon>Chordata</taxon>
        <taxon>Craniata</taxon>
        <taxon>Vertebrata</taxon>
        <taxon>Euteleostomi</taxon>
        <taxon>Lepidosauria</taxon>
        <taxon>Squamata</taxon>
        <taxon>Bifurcata</taxon>
        <taxon>Unidentata</taxon>
        <taxon>Episquamata</taxon>
        <taxon>Laterata</taxon>
        <taxon>Lacertibaenia</taxon>
        <taxon>Lacertidae</taxon>
        <taxon>Podarcis</taxon>
    </lineage>
</organism>
<feature type="compositionally biased region" description="Low complexity" evidence="1">
    <location>
        <begin position="38"/>
        <end position="47"/>
    </location>
</feature>
<proteinExistence type="predicted"/>
<evidence type="ECO:0000313" key="2">
    <source>
        <dbReference type="EMBL" id="CAI5799121.1"/>
    </source>
</evidence>
<evidence type="ECO:0000256" key="1">
    <source>
        <dbReference type="SAM" id="MobiDB-lite"/>
    </source>
</evidence>
<accession>A0AA35PRX1</accession>
<dbReference type="EMBL" id="OX395144">
    <property type="protein sequence ID" value="CAI5799121.1"/>
    <property type="molecule type" value="Genomic_DNA"/>
</dbReference>
<dbReference type="AlphaFoldDB" id="A0AA35PRX1"/>
<dbReference type="Proteomes" id="UP001178461">
    <property type="component" value="Chromosome 18"/>
</dbReference>
<gene>
    <name evidence="2" type="ORF">PODLI_1B007276</name>
</gene>
<reference evidence="2" key="1">
    <citation type="submission" date="2022-12" db="EMBL/GenBank/DDBJ databases">
        <authorList>
            <person name="Alioto T."/>
            <person name="Alioto T."/>
            <person name="Gomez Garrido J."/>
        </authorList>
    </citation>
    <scope>NUCLEOTIDE SEQUENCE</scope>
</reference>
<feature type="region of interest" description="Disordered" evidence="1">
    <location>
        <begin position="28"/>
        <end position="47"/>
    </location>
</feature>
<feature type="compositionally biased region" description="Gly residues" evidence="1">
    <location>
        <begin position="96"/>
        <end position="108"/>
    </location>
</feature>